<dbReference type="PIRSF" id="PIRSF006135">
    <property type="entry name" value="CobU"/>
    <property type="match status" value="1"/>
</dbReference>
<dbReference type="GO" id="GO:0009236">
    <property type="term" value="P:cobalamin biosynthetic process"/>
    <property type="evidence" value="ECO:0007669"/>
    <property type="project" value="UniProtKB-UniPathway"/>
</dbReference>
<dbReference type="Proteomes" id="UP000218067">
    <property type="component" value="Chromosome"/>
</dbReference>
<protein>
    <recommendedName>
        <fullName evidence="16">Adenosylcobinamide kinase</fullName>
        <ecNumber evidence="8">2.7.1.156</ecNumber>
        <ecNumber evidence="9">2.7.7.62</ecNumber>
    </recommendedName>
    <alternativeName>
        <fullName evidence="17">Adenosylcobinamide-phosphate guanylyltransferase</fullName>
    </alternativeName>
</protein>
<evidence type="ECO:0000256" key="1">
    <source>
        <dbReference type="ARBA" id="ARBA00000312"/>
    </source>
</evidence>
<accession>A0A1B4Y417</accession>
<organism evidence="20 21">
    <name type="scientific">Mycobacterium ulcerans subsp. shinshuense</name>
    <dbReference type="NCBI Taxonomy" id="1124626"/>
    <lineage>
        <taxon>Bacteria</taxon>
        <taxon>Bacillati</taxon>
        <taxon>Actinomycetota</taxon>
        <taxon>Actinomycetes</taxon>
        <taxon>Mycobacteriales</taxon>
        <taxon>Mycobacteriaceae</taxon>
        <taxon>Mycobacterium</taxon>
        <taxon>Mycobacterium ulcerans group</taxon>
    </lineage>
</organism>
<dbReference type="SUPFAM" id="SSF52540">
    <property type="entry name" value="P-loop containing nucleoside triphosphate hydrolases"/>
    <property type="match status" value="1"/>
</dbReference>
<evidence type="ECO:0000256" key="15">
    <source>
        <dbReference type="ARBA" id="ARBA00023134"/>
    </source>
</evidence>
<dbReference type="GO" id="GO:0043752">
    <property type="term" value="F:adenosylcobinamide kinase activity"/>
    <property type="evidence" value="ECO:0007669"/>
    <property type="project" value="UniProtKB-EC"/>
</dbReference>
<evidence type="ECO:0000256" key="17">
    <source>
        <dbReference type="ARBA" id="ARBA00030571"/>
    </source>
</evidence>
<dbReference type="RefSeq" id="WP_096370919.1">
    <property type="nucleotide sequence ID" value="NZ_AP017624.1"/>
</dbReference>
<evidence type="ECO:0000256" key="13">
    <source>
        <dbReference type="ARBA" id="ARBA00022777"/>
    </source>
</evidence>
<dbReference type="GO" id="GO:0005524">
    <property type="term" value="F:ATP binding"/>
    <property type="evidence" value="ECO:0007669"/>
    <property type="project" value="UniProtKB-KW"/>
</dbReference>
<evidence type="ECO:0000256" key="18">
    <source>
        <dbReference type="PIRSR" id="PIRSR006135-1"/>
    </source>
</evidence>
<evidence type="ECO:0000256" key="3">
    <source>
        <dbReference type="ARBA" id="ARBA00001522"/>
    </source>
</evidence>
<comment type="catalytic activity">
    <reaction evidence="3">
        <text>adenosylcob(III)inamide + GTP = adenosylcob(III)inamide phosphate + GDP + H(+)</text>
        <dbReference type="Rhea" id="RHEA:15765"/>
        <dbReference type="ChEBI" id="CHEBI:2480"/>
        <dbReference type="ChEBI" id="CHEBI:15378"/>
        <dbReference type="ChEBI" id="CHEBI:37565"/>
        <dbReference type="ChEBI" id="CHEBI:58189"/>
        <dbReference type="ChEBI" id="CHEBI:58502"/>
        <dbReference type="EC" id="2.7.1.156"/>
    </reaction>
</comment>
<evidence type="ECO:0000256" key="7">
    <source>
        <dbReference type="ARBA" id="ARBA00007490"/>
    </source>
</evidence>
<evidence type="ECO:0000256" key="4">
    <source>
        <dbReference type="ARBA" id="ARBA00003889"/>
    </source>
</evidence>
<dbReference type="EMBL" id="AP017624">
    <property type="protein sequence ID" value="BAV41796.1"/>
    <property type="molecule type" value="Genomic_DNA"/>
</dbReference>
<feature type="binding site" evidence="19">
    <location>
        <begin position="35"/>
        <end position="37"/>
    </location>
    <ligand>
        <name>GTP</name>
        <dbReference type="ChEBI" id="CHEBI:37565"/>
    </ligand>
</feature>
<keyword evidence="11" id="KW-0808">Transferase</keyword>
<dbReference type="GO" id="GO:0008820">
    <property type="term" value="F:cobinamide phosphate guanylyltransferase activity"/>
    <property type="evidence" value="ECO:0007669"/>
    <property type="project" value="UniProtKB-EC"/>
</dbReference>
<evidence type="ECO:0000256" key="8">
    <source>
        <dbReference type="ARBA" id="ARBA00012016"/>
    </source>
</evidence>
<evidence type="ECO:0000256" key="19">
    <source>
        <dbReference type="PIRSR" id="PIRSR006135-2"/>
    </source>
</evidence>
<dbReference type="CDD" id="cd00544">
    <property type="entry name" value="CobU"/>
    <property type="match status" value="1"/>
</dbReference>
<dbReference type="GO" id="GO:0005525">
    <property type="term" value="F:GTP binding"/>
    <property type="evidence" value="ECO:0007669"/>
    <property type="project" value="UniProtKB-KW"/>
</dbReference>
<dbReference type="Pfam" id="PF02283">
    <property type="entry name" value="CobU"/>
    <property type="match status" value="1"/>
</dbReference>
<evidence type="ECO:0000256" key="9">
    <source>
        <dbReference type="ARBA" id="ARBA00012523"/>
    </source>
</evidence>
<gene>
    <name evidence="20" type="primary">cobU</name>
    <name evidence="20" type="ORF">SHTP_2701</name>
</gene>
<evidence type="ECO:0000256" key="2">
    <source>
        <dbReference type="ARBA" id="ARBA00000711"/>
    </source>
</evidence>
<comment type="catalytic activity">
    <reaction evidence="1">
        <text>adenosylcob(III)inamide + ATP = adenosylcob(III)inamide phosphate + ADP + H(+)</text>
        <dbReference type="Rhea" id="RHEA:15769"/>
        <dbReference type="ChEBI" id="CHEBI:2480"/>
        <dbReference type="ChEBI" id="CHEBI:15378"/>
        <dbReference type="ChEBI" id="CHEBI:30616"/>
        <dbReference type="ChEBI" id="CHEBI:58502"/>
        <dbReference type="ChEBI" id="CHEBI:456216"/>
        <dbReference type="EC" id="2.7.1.156"/>
    </reaction>
</comment>
<dbReference type="GeneID" id="93437303"/>
<comment type="similarity">
    <text evidence="7">Belongs to the CobU/CobP family.</text>
</comment>
<dbReference type="EC" id="2.7.1.156" evidence="8"/>
<keyword evidence="13" id="KW-0418">Kinase</keyword>
<evidence type="ECO:0000256" key="12">
    <source>
        <dbReference type="ARBA" id="ARBA00022741"/>
    </source>
</evidence>
<evidence type="ECO:0000256" key="6">
    <source>
        <dbReference type="ARBA" id="ARBA00005159"/>
    </source>
</evidence>
<dbReference type="InterPro" id="IPR027417">
    <property type="entry name" value="P-loop_NTPase"/>
</dbReference>
<feature type="binding site" evidence="19">
    <location>
        <position position="69"/>
    </location>
    <ligand>
        <name>GTP</name>
        <dbReference type="ChEBI" id="CHEBI:37565"/>
    </ligand>
</feature>
<evidence type="ECO:0000256" key="5">
    <source>
        <dbReference type="ARBA" id="ARBA00004692"/>
    </source>
</evidence>
<keyword evidence="12 19" id="KW-0547">Nucleotide-binding</keyword>
<evidence type="ECO:0000313" key="20">
    <source>
        <dbReference type="EMBL" id="BAV41796.1"/>
    </source>
</evidence>
<evidence type="ECO:0000256" key="14">
    <source>
        <dbReference type="ARBA" id="ARBA00022840"/>
    </source>
</evidence>
<dbReference type="Gene3D" id="3.40.50.300">
    <property type="entry name" value="P-loop containing nucleotide triphosphate hydrolases"/>
    <property type="match status" value="1"/>
</dbReference>
<comment type="pathway">
    <text evidence="5">Cofactor biosynthesis; adenosylcobalamin biosynthesis; adenosylcobalamin from cob(II)yrinate a,c-diamide: step 6/7.</text>
</comment>
<evidence type="ECO:0000256" key="10">
    <source>
        <dbReference type="ARBA" id="ARBA00022573"/>
    </source>
</evidence>
<dbReference type="PANTHER" id="PTHR34848:SF1">
    <property type="entry name" value="BIFUNCTIONAL ADENOSYLCOBALAMIN BIOSYNTHESIS PROTEIN COBU"/>
    <property type="match status" value="1"/>
</dbReference>
<dbReference type="AlphaFoldDB" id="A0A1B4Y417"/>
<proteinExistence type="inferred from homology"/>
<comment type="pathway">
    <text evidence="6">Cofactor biosynthesis; adenosylcobalamin biosynthesis; adenosylcobalamin from cob(II)yrinate a,c-diamide: step 5/7.</text>
</comment>
<keyword evidence="10" id="KW-0169">Cobalamin biosynthesis</keyword>
<dbReference type="PANTHER" id="PTHR34848">
    <property type="match status" value="1"/>
</dbReference>
<feature type="binding site" evidence="19">
    <location>
        <position position="88"/>
    </location>
    <ligand>
        <name>GTP</name>
        <dbReference type="ChEBI" id="CHEBI:37565"/>
    </ligand>
</feature>
<name>A0A1B4Y417_MYCUL</name>
<feature type="active site" description="GMP-histidine intermediate" evidence="18">
    <location>
        <position position="57"/>
    </location>
</feature>
<feature type="binding site" evidence="19">
    <location>
        <begin position="7"/>
        <end position="14"/>
    </location>
    <ligand>
        <name>GTP</name>
        <dbReference type="ChEBI" id="CHEBI:37565"/>
    </ligand>
</feature>
<keyword evidence="15 19" id="KW-0342">GTP-binding</keyword>
<dbReference type="UniPathway" id="UPA00148">
    <property type="reaction ID" value="UER00236"/>
</dbReference>
<evidence type="ECO:0000256" key="16">
    <source>
        <dbReference type="ARBA" id="ARBA00029570"/>
    </source>
</evidence>
<evidence type="ECO:0000256" key="11">
    <source>
        <dbReference type="ARBA" id="ARBA00022679"/>
    </source>
</evidence>
<keyword evidence="14" id="KW-0067">ATP-binding</keyword>
<dbReference type="InterPro" id="IPR003203">
    <property type="entry name" value="CobU/CobP"/>
</dbReference>
<feature type="binding site" evidence="19">
    <location>
        <begin position="58"/>
        <end position="61"/>
    </location>
    <ligand>
        <name>GTP</name>
        <dbReference type="ChEBI" id="CHEBI:37565"/>
    </ligand>
</feature>
<sequence>MRTLVLGGIRSGKSRWAEETIADSLTPEQPVRYLASGPATDSDSAASQDWDQRVARHRDRRPGHWSTIETDDITTQLRQVPDTPTLVDDLGTWLTSAMDSHRAWEGGSPPAALQDTIDDMLAAVGEFGSTLVLVSPEVGLTVVPATASGRRFADELGTLNQRMAALCDRVVLVVAGQSVPIKPSRA</sequence>
<comment type="function">
    <text evidence="4">Catalyzes ATP-dependent phosphorylation of adenosylcobinamide and addition of GMP to adenosylcobinamide phosphate.</text>
</comment>
<dbReference type="EC" id="2.7.7.62" evidence="9"/>
<comment type="catalytic activity">
    <reaction evidence="2">
        <text>adenosylcob(III)inamide phosphate + GTP + H(+) = adenosylcob(III)inamide-GDP + diphosphate</text>
        <dbReference type="Rhea" id="RHEA:22712"/>
        <dbReference type="ChEBI" id="CHEBI:15378"/>
        <dbReference type="ChEBI" id="CHEBI:33019"/>
        <dbReference type="ChEBI" id="CHEBI:37565"/>
        <dbReference type="ChEBI" id="CHEBI:58502"/>
        <dbReference type="ChEBI" id="CHEBI:60487"/>
        <dbReference type="EC" id="2.7.7.62"/>
    </reaction>
</comment>
<reference evidence="20 21" key="1">
    <citation type="submission" date="2016-08" db="EMBL/GenBank/DDBJ databases">
        <title>Complete genome sequence of Mycobacterium shinshuense, a subspecies of M. ulcerans.</title>
        <authorList>
            <person name="Yoshida M."/>
            <person name="Ogura Y."/>
            <person name="Hayashi T."/>
            <person name="Hoshino Y."/>
        </authorList>
    </citation>
    <scope>NUCLEOTIDE SEQUENCE [LARGE SCALE GENOMIC DNA]</scope>
    <source>
        <strain evidence="21">ATCC 33728</strain>
    </source>
</reference>
<evidence type="ECO:0000313" key="21">
    <source>
        <dbReference type="Proteomes" id="UP000218067"/>
    </source>
</evidence>